<dbReference type="InterPro" id="IPR023404">
    <property type="entry name" value="rSAM_horseshoe"/>
</dbReference>
<dbReference type="PROSITE" id="PS51918">
    <property type="entry name" value="RADICAL_SAM"/>
    <property type="match status" value="1"/>
</dbReference>
<dbReference type="GO" id="GO:0035598">
    <property type="term" value="F:tRNA (N(6)-L-threonylcarbamoyladenosine(37)-C(2))-methylthiotransferase activity"/>
    <property type="evidence" value="ECO:0007669"/>
    <property type="project" value="UniProtKB-EC"/>
</dbReference>
<evidence type="ECO:0000259" key="10">
    <source>
        <dbReference type="PROSITE" id="PS51918"/>
    </source>
</evidence>
<dbReference type="GO" id="GO:0051539">
    <property type="term" value="F:4 iron, 4 sulfur cluster binding"/>
    <property type="evidence" value="ECO:0007669"/>
    <property type="project" value="UniProtKB-KW"/>
</dbReference>
<feature type="compositionally biased region" description="Basic and acidic residues" evidence="8">
    <location>
        <begin position="425"/>
        <end position="435"/>
    </location>
</feature>
<dbReference type="RefSeq" id="WP_173081123.1">
    <property type="nucleotide sequence ID" value="NZ_BLTE01000001.1"/>
</dbReference>
<dbReference type="PANTHER" id="PTHR11918:SF45">
    <property type="entry name" value="THREONYLCARBAMOYLADENOSINE TRNA METHYLTHIOTRANSFERASE"/>
    <property type="match status" value="1"/>
</dbReference>
<evidence type="ECO:0000313" key="12">
    <source>
        <dbReference type="Proteomes" id="UP000494245"/>
    </source>
</evidence>
<dbReference type="EMBL" id="BLTE01000001">
    <property type="protein sequence ID" value="GFK92775.1"/>
    <property type="molecule type" value="Genomic_DNA"/>
</dbReference>
<dbReference type="Proteomes" id="UP000494245">
    <property type="component" value="Unassembled WGS sequence"/>
</dbReference>
<dbReference type="InterPro" id="IPR020612">
    <property type="entry name" value="Methylthiotransferase_CS"/>
</dbReference>
<dbReference type="InterPro" id="IPR007197">
    <property type="entry name" value="rSAM"/>
</dbReference>
<evidence type="ECO:0000256" key="5">
    <source>
        <dbReference type="ARBA" id="ARBA00022723"/>
    </source>
</evidence>
<sequence length="457" mass="49172">MRFFIQTLGCKINQYESQAVREAWEDAGWRESRQAADAQVVLVHTCAVTAGAVADSRGAVRRALREAPGARVLVAGCASQVEPGPFVELAGRDNVIPQSRKEGLCALPDGAARPPRAGDWPAFAIRRFKRSRPVLKVQDGCSHGCTYCIVPRARGGARSRPFAGILDEARALLGSGSRELILSGINLGQFDADGGDFWDMLARLEAALTPEWAGRARLRLSSLDPGMLGPRALEVLAGSRMVCPHVHISLQSADEGVLRAMGRGHYGPEGVRRFLEGLRRENPLAAAGADLLTGFPGESEAAFRATLDFVGAAGLCYAHVFPYSRRPGTVAARAPGQLPREVKKARARALREEALRREQDYVARLARAPRLTVALERDDPPSGASEHYVEVRLEGAGAAGLRPGALVEVRPVRAEGALLLAEPLESPRSRPHGGEADGEAAPRVEPPLYERPLEKVE</sequence>
<dbReference type="InterPro" id="IPR005839">
    <property type="entry name" value="Methylthiotransferase"/>
</dbReference>
<keyword evidence="4" id="KW-0949">S-adenosyl-L-methionine</keyword>
<dbReference type="InterPro" id="IPR038135">
    <property type="entry name" value="Methylthiotransferase_N_sf"/>
</dbReference>
<dbReference type="SMART" id="SM00729">
    <property type="entry name" value="Elp3"/>
    <property type="match status" value="1"/>
</dbReference>
<evidence type="ECO:0000256" key="4">
    <source>
        <dbReference type="ARBA" id="ARBA00022691"/>
    </source>
</evidence>
<dbReference type="SFLD" id="SFLDS00029">
    <property type="entry name" value="Radical_SAM"/>
    <property type="match status" value="1"/>
</dbReference>
<name>A0A6V8LWX1_9BACT</name>
<dbReference type="CDD" id="cd01335">
    <property type="entry name" value="Radical_SAM"/>
    <property type="match status" value="1"/>
</dbReference>
<feature type="domain" description="MTTase N-terminal" evidence="9">
    <location>
        <begin position="1"/>
        <end position="112"/>
    </location>
</feature>
<evidence type="ECO:0000259" key="9">
    <source>
        <dbReference type="PROSITE" id="PS51449"/>
    </source>
</evidence>
<dbReference type="InterPro" id="IPR013848">
    <property type="entry name" value="Methylthiotransferase_N"/>
</dbReference>
<organism evidence="11 12">
    <name type="scientific">Fundidesulfovibrio magnetotacticus</name>
    <dbReference type="NCBI Taxonomy" id="2730080"/>
    <lineage>
        <taxon>Bacteria</taxon>
        <taxon>Pseudomonadati</taxon>
        <taxon>Thermodesulfobacteriota</taxon>
        <taxon>Desulfovibrionia</taxon>
        <taxon>Desulfovibrionales</taxon>
        <taxon>Desulfovibrionaceae</taxon>
        <taxon>Fundidesulfovibrio</taxon>
    </lineage>
</organism>
<feature type="region of interest" description="Disordered" evidence="8">
    <location>
        <begin position="420"/>
        <end position="457"/>
    </location>
</feature>
<dbReference type="Gene3D" id="3.40.50.12160">
    <property type="entry name" value="Methylthiotransferase, N-terminal domain"/>
    <property type="match status" value="1"/>
</dbReference>
<keyword evidence="2" id="KW-0004">4Fe-4S</keyword>
<evidence type="ECO:0000313" key="11">
    <source>
        <dbReference type="EMBL" id="GFK92775.1"/>
    </source>
</evidence>
<keyword evidence="5" id="KW-0479">Metal-binding</keyword>
<keyword evidence="3 11" id="KW-0808">Transferase</keyword>
<reference evidence="11 12" key="2">
    <citation type="submission" date="2020-05" db="EMBL/GenBank/DDBJ databases">
        <title>Draft genome sequence of Desulfovibrio sp. strainFSS-1.</title>
        <authorList>
            <person name="Shimoshige H."/>
            <person name="Kobayashi H."/>
            <person name="Maekawa T."/>
        </authorList>
    </citation>
    <scope>NUCLEOTIDE SEQUENCE [LARGE SCALE GENOMIC DNA]</scope>
    <source>
        <strain evidence="11 12">SIID29052-01</strain>
    </source>
</reference>
<dbReference type="PANTHER" id="PTHR11918">
    <property type="entry name" value="RADICAL SAM PROTEINS"/>
    <property type="match status" value="1"/>
</dbReference>
<dbReference type="GO" id="GO:0046872">
    <property type="term" value="F:metal ion binding"/>
    <property type="evidence" value="ECO:0007669"/>
    <property type="project" value="UniProtKB-KW"/>
</dbReference>
<proteinExistence type="predicted"/>
<keyword evidence="7" id="KW-0411">Iron-sulfur</keyword>
<gene>
    <name evidence="11" type="primary">mtaB</name>
    <name evidence="11" type="ORF">NNJEOMEG_00602</name>
</gene>
<dbReference type="Pfam" id="PF00919">
    <property type="entry name" value="UPF0004"/>
    <property type="match status" value="1"/>
</dbReference>
<accession>A0A6V8LWX1</accession>
<evidence type="ECO:0000256" key="8">
    <source>
        <dbReference type="SAM" id="MobiDB-lite"/>
    </source>
</evidence>
<feature type="domain" description="Radical SAM core" evidence="10">
    <location>
        <begin position="127"/>
        <end position="360"/>
    </location>
</feature>
<dbReference type="Pfam" id="PF04055">
    <property type="entry name" value="Radical_SAM"/>
    <property type="match status" value="1"/>
</dbReference>
<dbReference type="InterPro" id="IPR006638">
    <property type="entry name" value="Elp3/MiaA/NifB-like_rSAM"/>
</dbReference>
<dbReference type="PROSITE" id="PS01278">
    <property type="entry name" value="MTTASE_RADICAL"/>
    <property type="match status" value="1"/>
</dbReference>
<evidence type="ECO:0000256" key="7">
    <source>
        <dbReference type="ARBA" id="ARBA00023014"/>
    </source>
</evidence>
<keyword evidence="6" id="KW-0408">Iron</keyword>
<evidence type="ECO:0000256" key="3">
    <source>
        <dbReference type="ARBA" id="ARBA00022679"/>
    </source>
</evidence>
<keyword evidence="12" id="KW-1185">Reference proteome</keyword>
<dbReference type="PROSITE" id="PS51449">
    <property type="entry name" value="MTTASE_N"/>
    <property type="match status" value="1"/>
</dbReference>
<comment type="cofactor">
    <cofactor evidence="1">
        <name>[4Fe-4S] cluster</name>
        <dbReference type="ChEBI" id="CHEBI:49883"/>
    </cofactor>
</comment>
<evidence type="ECO:0000256" key="2">
    <source>
        <dbReference type="ARBA" id="ARBA00022485"/>
    </source>
</evidence>
<evidence type="ECO:0000256" key="6">
    <source>
        <dbReference type="ARBA" id="ARBA00023004"/>
    </source>
</evidence>
<dbReference type="EC" id="2.8.4.5" evidence="11"/>
<evidence type="ECO:0000256" key="1">
    <source>
        <dbReference type="ARBA" id="ARBA00001966"/>
    </source>
</evidence>
<dbReference type="Gene3D" id="3.80.30.20">
    <property type="entry name" value="tm_1862 like domain"/>
    <property type="match status" value="1"/>
</dbReference>
<dbReference type="NCBIfam" id="TIGR00089">
    <property type="entry name" value="MiaB/RimO family radical SAM methylthiotransferase"/>
    <property type="match status" value="1"/>
</dbReference>
<protein>
    <submittedName>
        <fullName evidence="11">Threonylcarbamoyladenosine tRNA methylthiotransferase MtaB</fullName>
        <ecNumber evidence="11">2.8.4.5</ecNumber>
    </submittedName>
</protein>
<dbReference type="SFLD" id="SFLDG01082">
    <property type="entry name" value="B12-binding_domain_containing"/>
    <property type="match status" value="1"/>
</dbReference>
<comment type="caution">
    <text evidence="11">The sequence shown here is derived from an EMBL/GenBank/DDBJ whole genome shotgun (WGS) entry which is preliminary data.</text>
</comment>
<dbReference type="InterPro" id="IPR058240">
    <property type="entry name" value="rSAM_sf"/>
</dbReference>
<reference evidence="11 12" key="1">
    <citation type="submission" date="2020-04" db="EMBL/GenBank/DDBJ databases">
        <authorList>
            <consortium name="Desulfovibrio sp. FSS-1 genome sequencing consortium"/>
            <person name="Shimoshige H."/>
            <person name="Kobayashi H."/>
            <person name="Maekawa T."/>
        </authorList>
    </citation>
    <scope>NUCLEOTIDE SEQUENCE [LARGE SCALE GENOMIC DNA]</scope>
    <source>
        <strain evidence="11 12">SIID29052-01</strain>
    </source>
</reference>
<dbReference type="SUPFAM" id="SSF102114">
    <property type="entry name" value="Radical SAM enzymes"/>
    <property type="match status" value="1"/>
</dbReference>
<dbReference type="AlphaFoldDB" id="A0A6V8LWX1"/>